<dbReference type="Proteomes" id="UP000231987">
    <property type="component" value="Unassembled WGS sequence"/>
</dbReference>
<accession>A0A2J0Z7J9</accession>
<feature type="domain" description="Aconitase/3-isopropylmalate dehydratase large subunit alpha/beta/alpha" evidence="13">
    <location>
        <begin position="65"/>
        <end position="536"/>
    </location>
</feature>
<keyword evidence="9" id="KW-0411">Iron-sulfur</keyword>
<evidence type="ECO:0000256" key="5">
    <source>
        <dbReference type="ARBA" id="ARBA00019378"/>
    </source>
</evidence>
<dbReference type="NCBIfam" id="NF009520">
    <property type="entry name" value="PRK12881.1"/>
    <property type="match status" value="1"/>
</dbReference>
<dbReference type="InterPro" id="IPR036008">
    <property type="entry name" value="Aconitase_4Fe-4S_dom"/>
</dbReference>
<dbReference type="Gene3D" id="3.30.499.10">
    <property type="entry name" value="Aconitase, domain 3"/>
    <property type="match status" value="2"/>
</dbReference>
<evidence type="ECO:0000259" key="13">
    <source>
        <dbReference type="Pfam" id="PF00330"/>
    </source>
</evidence>
<comment type="caution">
    <text evidence="15">The sequence shown here is derived from an EMBL/GenBank/DDBJ whole genome shotgun (WGS) entry which is preliminary data.</text>
</comment>
<comment type="catalytic activity">
    <reaction evidence="10">
        <text>citrate = D-threo-isocitrate</text>
        <dbReference type="Rhea" id="RHEA:10336"/>
        <dbReference type="ChEBI" id="CHEBI:15562"/>
        <dbReference type="ChEBI" id="CHEBI:16947"/>
        <dbReference type="EC" id="4.2.1.3"/>
    </reaction>
</comment>
<dbReference type="Pfam" id="PF00694">
    <property type="entry name" value="Aconitase_C"/>
    <property type="match status" value="1"/>
</dbReference>
<dbReference type="SUPFAM" id="SSF53732">
    <property type="entry name" value="Aconitase iron-sulfur domain"/>
    <property type="match status" value="1"/>
</dbReference>
<dbReference type="GO" id="GO:0051539">
    <property type="term" value="F:4 iron, 4 sulfur cluster binding"/>
    <property type="evidence" value="ECO:0007669"/>
    <property type="project" value="UniProtKB-KW"/>
</dbReference>
<evidence type="ECO:0000256" key="1">
    <source>
        <dbReference type="ARBA" id="ARBA00001966"/>
    </source>
</evidence>
<dbReference type="InterPro" id="IPR018136">
    <property type="entry name" value="Aconitase_4Fe-4S_BS"/>
</dbReference>
<dbReference type="Gene3D" id="6.10.190.10">
    <property type="match status" value="1"/>
</dbReference>
<gene>
    <name evidence="15" type="ORF">CEJ86_06880</name>
</gene>
<dbReference type="GO" id="GO:0003994">
    <property type="term" value="F:aconitate hydratase activity"/>
    <property type="evidence" value="ECO:0007669"/>
    <property type="project" value="UniProtKB-EC"/>
</dbReference>
<organism evidence="15 16">
    <name type="scientific">Rhizobium meliloti</name>
    <name type="common">Ensifer meliloti</name>
    <name type="synonym">Sinorhizobium meliloti</name>
    <dbReference type="NCBI Taxonomy" id="382"/>
    <lineage>
        <taxon>Bacteria</taxon>
        <taxon>Pseudomonadati</taxon>
        <taxon>Pseudomonadota</taxon>
        <taxon>Alphaproteobacteria</taxon>
        <taxon>Hyphomicrobiales</taxon>
        <taxon>Rhizobiaceae</taxon>
        <taxon>Sinorhizobium/Ensifer group</taxon>
        <taxon>Sinorhizobium</taxon>
    </lineage>
</organism>
<dbReference type="InterPro" id="IPR001030">
    <property type="entry name" value="Acoase/IPM_deHydtase_lsu_aba"/>
</dbReference>
<dbReference type="UniPathway" id="UPA00223">
    <property type="reaction ID" value="UER00718"/>
</dbReference>
<evidence type="ECO:0000256" key="4">
    <source>
        <dbReference type="ARBA" id="ARBA00012926"/>
    </source>
</evidence>
<dbReference type="InterPro" id="IPR015931">
    <property type="entry name" value="Acnase/IPM_dHydase_lsu_aba_1/3"/>
</dbReference>
<proteinExistence type="inferred from homology"/>
<dbReference type="PROSITE" id="PS00450">
    <property type="entry name" value="ACONITASE_1"/>
    <property type="match status" value="1"/>
</dbReference>
<dbReference type="SUPFAM" id="SSF52016">
    <property type="entry name" value="LeuD/IlvD-like"/>
    <property type="match status" value="1"/>
</dbReference>
<dbReference type="PROSITE" id="PS01244">
    <property type="entry name" value="ACONITASE_2"/>
    <property type="match status" value="1"/>
</dbReference>
<keyword evidence="8" id="KW-0408">Iron</keyword>
<dbReference type="Gene3D" id="3.20.19.10">
    <property type="entry name" value="Aconitase, domain 4"/>
    <property type="match status" value="1"/>
</dbReference>
<comment type="cofactor">
    <cofactor evidence="1">
        <name>[4Fe-4S] cluster</name>
        <dbReference type="ChEBI" id="CHEBI:49883"/>
    </cofactor>
</comment>
<keyword evidence="7" id="KW-0479">Metal-binding</keyword>
<dbReference type="AlphaFoldDB" id="A0A2J0Z7J9"/>
<dbReference type="EC" id="4.2.1.3" evidence="4"/>
<reference evidence="15 16" key="1">
    <citation type="submission" date="2017-06" db="EMBL/GenBank/DDBJ databases">
        <title>Ensifer strains isolated from leguminous trees and herbs display diverse denitrification phenotypes with some acting as strong N2O sinks.</title>
        <authorList>
            <person name="Woliy K."/>
            <person name="Mania D."/>
            <person name="Bakken L.R."/>
            <person name="Frostegard A."/>
        </authorList>
    </citation>
    <scope>NUCLEOTIDE SEQUENCE [LARGE SCALE GENOMIC DNA]</scope>
    <source>
        <strain evidence="15 16">AC50a</strain>
    </source>
</reference>
<evidence type="ECO:0000259" key="14">
    <source>
        <dbReference type="Pfam" id="PF00694"/>
    </source>
</evidence>
<dbReference type="GO" id="GO:0006099">
    <property type="term" value="P:tricarboxylic acid cycle"/>
    <property type="evidence" value="ECO:0007669"/>
    <property type="project" value="UniProtKB-UniPathway"/>
</dbReference>
<evidence type="ECO:0000313" key="15">
    <source>
        <dbReference type="EMBL" id="PJR16493.1"/>
    </source>
</evidence>
<comment type="similarity">
    <text evidence="3">Belongs to the aconitase/IPM isomerase family.</text>
</comment>
<dbReference type="GO" id="GO:0046872">
    <property type="term" value="F:metal ion binding"/>
    <property type="evidence" value="ECO:0007669"/>
    <property type="project" value="UniProtKB-KW"/>
</dbReference>
<dbReference type="PRINTS" id="PR00415">
    <property type="entry name" value="ACONITASE"/>
</dbReference>
<dbReference type="InterPro" id="IPR015928">
    <property type="entry name" value="Aconitase/3IPM_dehydase_swvl"/>
</dbReference>
<evidence type="ECO:0000256" key="3">
    <source>
        <dbReference type="ARBA" id="ARBA00007185"/>
    </source>
</evidence>
<evidence type="ECO:0000256" key="2">
    <source>
        <dbReference type="ARBA" id="ARBA00004717"/>
    </source>
</evidence>
<evidence type="ECO:0000256" key="11">
    <source>
        <dbReference type="ARBA" id="ARBA00031081"/>
    </source>
</evidence>
<comment type="pathway">
    <text evidence="2">Carbohydrate metabolism; tricarboxylic acid cycle; isocitrate from oxaloacetate: step 2/2.</text>
</comment>
<evidence type="ECO:0000256" key="12">
    <source>
        <dbReference type="ARBA" id="ARBA00031977"/>
    </source>
</evidence>
<name>A0A2J0Z7J9_RHIML</name>
<dbReference type="NCBIfam" id="NF006757">
    <property type="entry name" value="PRK09277.1"/>
    <property type="match status" value="1"/>
</dbReference>
<protein>
    <recommendedName>
        <fullName evidence="5">Aconitate hydratase A</fullName>
        <ecNumber evidence="4">4.2.1.3</ecNumber>
    </recommendedName>
    <alternativeName>
        <fullName evidence="12">Iron-responsive protein-like</fullName>
    </alternativeName>
    <alternativeName>
        <fullName evidence="11">RNA-binding protein</fullName>
    </alternativeName>
</protein>
<keyword evidence="6" id="KW-0004">4Fe-4S</keyword>
<evidence type="ECO:0000256" key="7">
    <source>
        <dbReference type="ARBA" id="ARBA00022723"/>
    </source>
</evidence>
<evidence type="ECO:0000256" key="8">
    <source>
        <dbReference type="ARBA" id="ARBA00023004"/>
    </source>
</evidence>
<feature type="domain" description="Aconitase A/isopropylmalate dehydratase small subunit swivel" evidence="14">
    <location>
        <begin position="671"/>
        <end position="789"/>
    </location>
</feature>
<dbReference type="EMBL" id="NJGD01000002">
    <property type="protein sequence ID" value="PJR16493.1"/>
    <property type="molecule type" value="Genomic_DNA"/>
</dbReference>
<sequence>MCFREVPTSYGVVKAIDLPSTFGPDFRRLPFVHRILLENVARKDTICLPRMIEAMRRWLVSGASEAEVVFHPSRVLMHDTTCVPALVDIAAMRDAVAEAGGDPANLTPVLPVDVSVDHSVGVDMYGQPQSRAFNMQREMERNSERYRLMKWATQALPGVTVHPPGTGIMHTLNLEQLATVVRLEERHDETWATPDTLIGTDSHTPMINGIGVLAWGVGGLEAESVLFGFPVTIRLPEVVGVRLTGRLCPGVLSTDLALEVTHLLRRHKVSGEFVEFFGPGVSTLTGGDRAVIANMAPEYGATTGYFPIDGQTIEYLRRTGRRAEHGSMVEGVARAMGLWFDPDAEPRYSRVVELDLGNVRPLLAGPRRPQDKCALTEAASALETAAGRPFEEISNGIPDGAIAIAAITSCTNTSDQRLLAAAGLVARKANRLGLRPPHWVKTSLAPGSPSAELFLRRSGLLTDLEATGFNIVGHGCTTCIGNSGPLQPDMAEAIANGTVAAALLSGNRNFPGRVHPSLQFGFLASPPHVVALSMIGKFCRDPLNVKVADTADGSAVCLGDLLPSDEEIDAILRDFSQCEDFGRAFHDATKNDAWLALEAPSSPTFPWDEISTYIRRPPFAVASNTNRLGTYTAHPLLVLGDDMTTDHISPAGQIDAESYAGRHLVAAGDPPNDLNVYAARRGNWAAMVRGLFDNPTASNLLLDGRPASRTVYAPAMDEGPLWEVAERYRQEGRSVVIVTGERYGAGSSRDWAAKGLALLGVRAVIARSFERIHRTNLIGMGILPIVIENTIPSLSALDLIEVDARHIEARCGIRLVLLSASGAAKTLTARAAVETEQEVETLVAGGMIPLILDRHLAELVVPKTPDFVRPIPGGAFTKEGSK</sequence>
<dbReference type="RefSeq" id="WP_100670509.1">
    <property type="nucleotide sequence ID" value="NZ_NJGD01000002.1"/>
</dbReference>
<dbReference type="InterPro" id="IPR006249">
    <property type="entry name" value="Aconitase/IRP2"/>
</dbReference>
<evidence type="ECO:0000256" key="10">
    <source>
        <dbReference type="ARBA" id="ARBA00023501"/>
    </source>
</evidence>
<evidence type="ECO:0000256" key="6">
    <source>
        <dbReference type="ARBA" id="ARBA00022485"/>
    </source>
</evidence>
<dbReference type="PANTHER" id="PTHR11670">
    <property type="entry name" value="ACONITASE/IRON-RESPONSIVE ELEMENT FAMILY MEMBER"/>
    <property type="match status" value="1"/>
</dbReference>
<dbReference type="Pfam" id="PF00330">
    <property type="entry name" value="Aconitase"/>
    <property type="match status" value="1"/>
</dbReference>
<evidence type="ECO:0000256" key="9">
    <source>
        <dbReference type="ARBA" id="ARBA00023014"/>
    </source>
</evidence>
<evidence type="ECO:0000313" key="16">
    <source>
        <dbReference type="Proteomes" id="UP000231987"/>
    </source>
</evidence>
<dbReference type="InterPro" id="IPR000573">
    <property type="entry name" value="AconitaseA/IPMdHydase_ssu_swvl"/>
</dbReference>